<comment type="caution">
    <text evidence="2">The sequence shown here is derived from an EMBL/GenBank/DDBJ whole genome shotgun (WGS) entry which is preliminary data.</text>
</comment>
<accession>A0AAN7NC64</accession>
<gene>
    <name evidence="2" type="ORF">QYF61_026069</name>
</gene>
<feature type="compositionally biased region" description="Basic and acidic residues" evidence="1">
    <location>
        <begin position="1"/>
        <end position="17"/>
    </location>
</feature>
<evidence type="ECO:0008006" key="4">
    <source>
        <dbReference type="Google" id="ProtNLM"/>
    </source>
</evidence>
<organism evidence="2 3">
    <name type="scientific">Mycteria americana</name>
    <name type="common">Wood stork</name>
    <dbReference type="NCBI Taxonomy" id="33587"/>
    <lineage>
        <taxon>Eukaryota</taxon>
        <taxon>Metazoa</taxon>
        <taxon>Chordata</taxon>
        <taxon>Craniata</taxon>
        <taxon>Vertebrata</taxon>
        <taxon>Euteleostomi</taxon>
        <taxon>Archelosauria</taxon>
        <taxon>Archosauria</taxon>
        <taxon>Dinosauria</taxon>
        <taxon>Saurischia</taxon>
        <taxon>Theropoda</taxon>
        <taxon>Coelurosauria</taxon>
        <taxon>Aves</taxon>
        <taxon>Neognathae</taxon>
        <taxon>Neoaves</taxon>
        <taxon>Aequornithes</taxon>
        <taxon>Ciconiiformes</taxon>
        <taxon>Ciconiidae</taxon>
        <taxon>Mycteria</taxon>
    </lineage>
</organism>
<protein>
    <recommendedName>
        <fullName evidence="4">Rna-directed dna polymerase from mobile element jockey-like</fullName>
    </recommendedName>
</protein>
<reference evidence="2 3" key="1">
    <citation type="journal article" date="2023" name="J. Hered.">
        <title>Chromosome-level genome of the wood stork (Mycteria americana) provides insight into avian chromosome evolution.</title>
        <authorList>
            <person name="Flamio R. Jr."/>
            <person name="Ramstad K.M."/>
        </authorList>
    </citation>
    <scope>NUCLEOTIDE SEQUENCE [LARGE SCALE GENOMIC DNA]</scope>
    <source>
        <strain evidence="2">JAX WOST 10</strain>
    </source>
</reference>
<dbReference type="EMBL" id="JAUNZN010000003">
    <property type="protein sequence ID" value="KAK4825268.1"/>
    <property type="molecule type" value="Genomic_DNA"/>
</dbReference>
<dbReference type="PANTHER" id="PTHR33332">
    <property type="entry name" value="REVERSE TRANSCRIPTASE DOMAIN-CONTAINING PROTEIN"/>
    <property type="match status" value="1"/>
</dbReference>
<feature type="region of interest" description="Disordered" evidence="1">
    <location>
        <begin position="1"/>
        <end position="21"/>
    </location>
</feature>
<dbReference type="PRINTS" id="PR01345">
    <property type="entry name" value="CERVTRCPTASE"/>
</dbReference>
<dbReference type="Proteomes" id="UP001333110">
    <property type="component" value="Unassembled WGS sequence"/>
</dbReference>
<name>A0AAN7NC64_MYCAM</name>
<dbReference type="AlphaFoldDB" id="A0AAN7NC64"/>
<sequence length="305" mass="35469">MEEKGKLGLRRGSERPLAEGNVNKDPFDTVSHNILIVKLTKYRLEKCRVRWTENWVNSWAQRVVISSTKSSWRQDTMVHTRTRVADTPEGCATIQRDLDRLEKWAYRKLMKFNKVKRKVLHLVRNNSGHQYLLGVTQLESSSAEKDLGVLVDTKLNMSQQCALATKEARGILGCIRRSVASKSREGILPLYPALYKKGVDLLKQVQYRATKTVKGMEHLSCEERLRELGLFSLEKNRLRGTLSMIRGNRHKQKQMKFHLNTRKHFFTMRVVKHRNRLDRNIVEILISPFLEILKTHLDTVLSNLL</sequence>
<evidence type="ECO:0000256" key="1">
    <source>
        <dbReference type="SAM" id="MobiDB-lite"/>
    </source>
</evidence>
<evidence type="ECO:0000313" key="3">
    <source>
        <dbReference type="Proteomes" id="UP001333110"/>
    </source>
</evidence>
<proteinExistence type="predicted"/>
<evidence type="ECO:0000313" key="2">
    <source>
        <dbReference type="EMBL" id="KAK4825268.1"/>
    </source>
</evidence>
<keyword evidence="3" id="KW-1185">Reference proteome</keyword>